<organism evidence="2 3">
    <name type="scientific">Streptomyces spirodelae</name>
    <dbReference type="NCBI Taxonomy" id="2812904"/>
    <lineage>
        <taxon>Bacteria</taxon>
        <taxon>Bacillati</taxon>
        <taxon>Actinomycetota</taxon>
        <taxon>Actinomycetes</taxon>
        <taxon>Kitasatosporales</taxon>
        <taxon>Streptomycetaceae</taxon>
        <taxon>Streptomyces</taxon>
    </lineage>
</organism>
<gene>
    <name evidence="2" type="ORF">JW592_27840</name>
</gene>
<feature type="region of interest" description="Disordered" evidence="1">
    <location>
        <begin position="134"/>
        <end position="159"/>
    </location>
</feature>
<evidence type="ECO:0000313" key="2">
    <source>
        <dbReference type="EMBL" id="MBO8189237.1"/>
    </source>
</evidence>
<feature type="region of interest" description="Disordered" evidence="1">
    <location>
        <begin position="1"/>
        <end position="36"/>
    </location>
</feature>
<proteinExistence type="predicted"/>
<feature type="compositionally biased region" description="Polar residues" evidence="1">
    <location>
        <begin position="134"/>
        <end position="144"/>
    </location>
</feature>
<comment type="caution">
    <text evidence="2">The sequence shown here is derived from an EMBL/GenBank/DDBJ whole genome shotgun (WGS) entry which is preliminary data.</text>
</comment>
<name>A0ABS3X1J1_9ACTN</name>
<dbReference type="RefSeq" id="WP_209268005.1">
    <property type="nucleotide sequence ID" value="NZ_JAFFZN010000032.1"/>
</dbReference>
<reference evidence="2 3" key="1">
    <citation type="submission" date="2021-02" db="EMBL/GenBank/DDBJ databases">
        <title>Streptomyces spirodelae sp. nov., isolated from duckweed.</title>
        <authorList>
            <person name="Saimee Y."/>
            <person name="Duangmal K."/>
        </authorList>
    </citation>
    <scope>NUCLEOTIDE SEQUENCE [LARGE SCALE GENOMIC DNA]</scope>
    <source>
        <strain evidence="2 3">DW4-2</strain>
    </source>
</reference>
<evidence type="ECO:0000313" key="3">
    <source>
        <dbReference type="Proteomes" id="UP001518976"/>
    </source>
</evidence>
<accession>A0ABS3X1J1</accession>
<dbReference type="EMBL" id="JAFFZN010000032">
    <property type="protein sequence ID" value="MBO8189237.1"/>
    <property type="molecule type" value="Genomic_DNA"/>
</dbReference>
<evidence type="ECO:0000256" key="1">
    <source>
        <dbReference type="SAM" id="MobiDB-lite"/>
    </source>
</evidence>
<dbReference type="Proteomes" id="UP001518976">
    <property type="component" value="Unassembled WGS sequence"/>
</dbReference>
<sequence length="159" mass="16904">MSSGDSDEQMQLARAEPARPGTRPGTLASSAHDKKQAAKFMREHLLPDTLAASRMAEGGGKVVPKFVTPQAPGVEALEPDTGLEGLSGWGTAAGLSEAMSVWQLQVKRLRAQLEGELQALVGTKKLLTGQDLAQGQRISTTTQAGPMDVRRPPSQLDQY</sequence>
<keyword evidence="3" id="KW-1185">Reference proteome</keyword>
<protein>
    <submittedName>
        <fullName evidence="2">Uncharacterized protein</fullName>
    </submittedName>
</protein>